<evidence type="ECO:0000313" key="3">
    <source>
        <dbReference type="Proteomes" id="UP000238924"/>
    </source>
</evidence>
<evidence type="ECO:0000259" key="1">
    <source>
        <dbReference type="Pfam" id="PF13569"/>
    </source>
</evidence>
<reference evidence="2 3" key="1">
    <citation type="submission" date="2014-04" db="EMBL/GenBank/DDBJ databases">
        <title>Whole genome sequence of 'Brachyspira hampsonii' D13-03603F2.</title>
        <authorList>
            <person name="Patterson A.H."/>
            <person name="Chaban B."/>
            <person name="Fernando C."/>
            <person name="Harding J.C."/>
            <person name="Hill J.E."/>
        </authorList>
    </citation>
    <scope>NUCLEOTIDE SEQUENCE [LARGE SCALE GENOMIC DNA]</scope>
    <source>
        <strain evidence="2 3">D13-03603F2</strain>
    </source>
</reference>
<organism evidence="2 3">
    <name type="scientific">Brachyspira murdochii</name>
    <dbReference type="NCBI Taxonomy" id="84378"/>
    <lineage>
        <taxon>Bacteria</taxon>
        <taxon>Pseudomonadati</taxon>
        <taxon>Spirochaetota</taxon>
        <taxon>Spirochaetia</taxon>
        <taxon>Brachyspirales</taxon>
        <taxon>Brachyspiraceae</taxon>
        <taxon>Brachyspira</taxon>
    </lineage>
</organism>
<accession>A0ABX5B3E9</accession>
<proteinExistence type="predicted"/>
<evidence type="ECO:0000313" key="2">
    <source>
        <dbReference type="EMBL" id="PPS21805.1"/>
    </source>
</evidence>
<name>A0ABX5B3E9_9SPIR</name>
<comment type="caution">
    <text evidence="2">The sequence shown here is derived from an EMBL/GenBank/DDBJ whole genome shotgun (WGS) entry which is preliminary data.</text>
</comment>
<dbReference type="Pfam" id="PF13569">
    <property type="entry name" value="DUF4132"/>
    <property type="match status" value="1"/>
</dbReference>
<sequence>MKFTSNFGFDIKGEKVINDDYKLILNSDYSVNVFDIKNNKVLKAVPKNFDNNTKEEIKYIKNEIPKVIKKLSLKLTKSLMYEKKYNYSFFKEVFIDNPLMNKFSSSLIWNLYDKDNLFLTTFRYNNDGSYSNCEDEEINIDENSFISLASPIEMDDETINQWRKQLEDYELIQPIQQLSIIKLDKNNLENEINKLQNIEISYGTFKAFGTRYSMTPSYLEYGAVESYNLKLDNNDYFEIKINANNDIDYKDKVKINIQFSNENNTKVSERFIYTLLILMICDFRLTELFD</sequence>
<protein>
    <recommendedName>
        <fullName evidence="1">DUF4132 domain-containing protein</fullName>
    </recommendedName>
</protein>
<dbReference type="EMBL" id="JJMJ01000134">
    <property type="protein sequence ID" value="PPS21805.1"/>
    <property type="molecule type" value="Genomic_DNA"/>
</dbReference>
<keyword evidence="3" id="KW-1185">Reference proteome</keyword>
<feature type="domain" description="DUF4132" evidence="1">
    <location>
        <begin position="40"/>
        <end position="179"/>
    </location>
</feature>
<dbReference type="Proteomes" id="UP000238924">
    <property type="component" value="Unassembled WGS sequence"/>
</dbReference>
<gene>
    <name evidence="2" type="ORF">DJ52_08630</name>
</gene>
<dbReference type="InterPro" id="IPR025406">
    <property type="entry name" value="DUF4132"/>
</dbReference>